<dbReference type="InterPro" id="IPR004087">
    <property type="entry name" value="KH_dom"/>
</dbReference>
<keyword evidence="3" id="KW-0472">Membrane</keyword>
<dbReference type="Pfam" id="PF00013">
    <property type="entry name" value="KH_1"/>
    <property type="match status" value="1"/>
</dbReference>
<dbReference type="PANTHER" id="PTHR10627:SF69">
    <property type="entry name" value="PROTEIN BICAUDAL C"/>
    <property type="match status" value="1"/>
</dbReference>
<dbReference type="AlphaFoldDB" id="T1L1T0"/>
<dbReference type="EMBL" id="CAEY01000920">
    <property type="status" value="NOT_ANNOTATED_CDS"/>
    <property type="molecule type" value="Genomic_DNA"/>
</dbReference>
<dbReference type="InterPro" id="IPR054727">
    <property type="entry name" value="BICC1_KH"/>
</dbReference>
<dbReference type="EnsemblMetazoa" id="tetur32g00730.1">
    <property type="protein sequence ID" value="tetur32g00730.1"/>
    <property type="gene ID" value="tetur32g00730"/>
</dbReference>
<evidence type="ECO:0000259" key="4">
    <source>
        <dbReference type="SMART" id="SM00322"/>
    </source>
</evidence>
<keyword evidence="3" id="KW-1133">Transmembrane helix</keyword>
<dbReference type="InterPro" id="IPR047549">
    <property type="entry name" value="BICC1_KH-I_rpt1"/>
</dbReference>
<keyword evidence="6" id="KW-1185">Reference proteome</keyword>
<keyword evidence="1" id="KW-0677">Repeat</keyword>
<proteinExistence type="predicted"/>
<keyword evidence="3" id="KW-0812">Transmembrane</keyword>
<dbReference type="GO" id="GO:0005737">
    <property type="term" value="C:cytoplasm"/>
    <property type="evidence" value="ECO:0007669"/>
    <property type="project" value="TreeGrafter"/>
</dbReference>
<dbReference type="PANTHER" id="PTHR10627">
    <property type="entry name" value="SCP160"/>
    <property type="match status" value="1"/>
</dbReference>
<dbReference type="eggNOG" id="KOG2208">
    <property type="taxonomic scope" value="Eukaryota"/>
</dbReference>
<dbReference type="STRING" id="32264.T1L1T0"/>
<dbReference type="InterPro" id="IPR036612">
    <property type="entry name" value="KH_dom_type_1_sf"/>
</dbReference>
<dbReference type="SUPFAM" id="SSF54791">
    <property type="entry name" value="Eukaryotic type KH-domain (KH-domain type I)"/>
    <property type="match status" value="2"/>
</dbReference>
<reference evidence="6" key="1">
    <citation type="submission" date="2011-08" db="EMBL/GenBank/DDBJ databases">
        <authorList>
            <person name="Rombauts S."/>
        </authorList>
    </citation>
    <scope>NUCLEOTIDE SEQUENCE</scope>
    <source>
        <strain evidence="6">London</strain>
    </source>
</reference>
<evidence type="ECO:0000313" key="6">
    <source>
        <dbReference type="Proteomes" id="UP000015104"/>
    </source>
</evidence>
<evidence type="ECO:0000256" key="3">
    <source>
        <dbReference type="SAM" id="Phobius"/>
    </source>
</evidence>
<evidence type="ECO:0000313" key="5">
    <source>
        <dbReference type="EnsemblMetazoa" id="tetur32g00730.1"/>
    </source>
</evidence>
<dbReference type="Proteomes" id="UP000015104">
    <property type="component" value="Unassembled WGS sequence"/>
</dbReference>
<sequence length="387" mass="43549">MVLCPQSFTMVHERLGENKELGTAEEFFNEIMAETIITWPMKLKPGTKSKKDPHIRITGAQEDILSAKDKIVDHWDSRKNRVTLKMDVAYTDHSHIIGKGGRSIQKVMNETGHFPDSNRTNTIDKTMKQGIAVSIEYLCGHPMTNNSPTILFTLVIDIAFQHHSFVMGRGNVNIRSIIQSTGVVINFPDPVAVENTTMTTLHDSLTDRKSTVMIKGPCFDSVVLAWQELLGYLPLTVAALITQLMKDYEVTILIKQKVKQKSGRCMTVRGAERDSRMLFEVRRQILELDESEVPNNCCDKHTIMMMVKLFSSFLPHCTLNPTSVMTMKGGFRSALNPSGRYLITVDLVDKLTGFLTGHLMITQVLTIFQVLPLALLLLALQLMFLHS</sequence>
<dbReference type="InterPro" id="IPR004088">
    <property type="entry name" value="KH_dom_type_1"/>
</dbReference>
<feature type="transmembrane region" description="Helical" evidence="3">
    <location>
        <begin position="364"/>
        <end position="385"/>
    </location>
</feature>
<accession>T1L1T0</accession>
<dbReference type="PROSITE" id="PS50084">
    <property type="entry name" value="KH_TYPE_1"/>
    <property type="match status" value="2"/>
</dbReference>
<dbReference type="Gene3D" id="3.30.1370.10">
    <property type="entry name" value="K Homology domain, type 1"/>
    <property type="match status" value="2"/>
</dbReference>
<keyword evidence="2" id="KW-0694">RNA-binding</keyword>
<evidence type="ECO:0000256" key="2">
    <source>
        <dbReference type="PROSITE-ProRule" id="PRU00117"/>
    </source>
</evidence>
<feature type="domain" description="K Homology" evidence="4">
    <location>
        <begin position="80"/>
        <end position="143"/>
    </location>
</feature>
<name>T1L1T0_TETUR</name>
<dbReference type="SMART" id="SM00322">
    <property type="entry name" value="KH"/>
    <property type="match status" value="2"/>
</dbReference>
<evidence type="ECO:0000256" key="1">
    <source>
        <dbReference type="ARBA" id="ARBA00022737"/>
    </source>
</evidence>
<dbReference type="GO" id="GO:0003723">
    <property type="term" value="F:RNA binding"/>
    <property type="evidence" value="ECO:0007669"/>
    <property type="project" value="UniProtKB-UniRule"/>
</dbReference>
<dbReference type="Pfam" id="PF22985">
    <property type="entry name" value="KH_BICC1"/>
    <property type="match status" value="1"/>
</dbReference>
<feature type="domain" description="K Homology" evidence="4">
    <location>
        <begin position="150"/>
        <end position="234"/>
    </location>
</feature>
<protein>
    <recommendedName>
        <fullName evidence="4">K Homology domain-containing protein</fullName>
    </recommendedName>
</protein>
<dbReference type="HOGENOM" id="CLU_1973325_0_0_1"/>
<organism evidence="5 6">
    <name type="scientific">Tetranychus urticae</name>
    <name type="common">Two-spotted spider mite</name>
    <dbReference type="NCBI Taxonomy" id="32264"/>
    <lineage>
        <taxon>Eukaryota</taxon>
        <taxon>Metazoa</taxon>
        <taxon>Ecdysozoa</taxon>
        <taxon>Arthropoda</taxon>
        <taxon>Chelicerata</taxon>
        <taxon>Arachnida</taxon>
        <taxon>Acari</taxon>
        <taxon>Acariformes</taxon>
        <taxon>Trombidiformes</taxon>
        <taxon>Prostigmata</taxon>
        <taxon>Eleutherengona</taxon>
        <taxon>Raphignathae</taxon>
        <taxon>Tetranychoidea</taxon>
        <taxon>Tetranychidae</taxon>
        <taxon>Tetranychus</taxon>
    </lineage>
</organism>
<reference evidence="5" key="2">
    <citation type="submission" date="2015-06" db="UniProtKB">
        <authorList>
            <consortium name="EnsemblMetazoa"/>
        </authorList>
    </citation>
    <scope>IDENTIFICATION</scope>
</reference>
<dbReference type="Pfam" id="PF24234">
    <property type="entry name" value="KH_BICC1_1st"/>
    <property type="match status" value="1"/>
</dbReference>
<dbReference type="GO" id="GO:0010468">
    <property type="term" value="P:regulation of gene expression"/>
    <property type="evidence" value="ECO:0007669"/>
    <property type="project" value="UniProtKB-ARBA"/>
</dbReference>